<evidence type="ECO:0000256" key="1">
    <source>
        <dbReference type="SAM" id="MobiDB-lite"/>
    </source>
</evidence>
<comment type="caution">
    <text evidence="2">The sequence shown here is derived from an EMBL/GenBank/DDBJ whole genome shotgun (WGS) entry which is preliminary data.</text>
</comment>
<dbReference type="SUPFAM" id="SSF57903">
    <property type="entry name" value="FYVE/PHD zinc finger"/>
    <property type="match status" value="1"/>
</dbReference>
<reference evidence="2 3" key="1">
    <citation type="journal article" date="2021" name="Genome Biol.">
        <title>AFLAP: assembly-free linkage analysis pipeline using k-mers from genome sequencing data.</title>
        <authorList>
            <person name="Fletcher K."/>
            <person name="Zhang L."/>
            <person name="Gil J."/>
            <person name="Han R."/>
            <person name="Cavanaugh K."/>
            <person name="Michelmore R."/>
        </authorList>
    </citation>
    <scope>NUCLEOTIDE SEQUENCE [LARGE SCALE GENOMIC DNA]</scope>
    <source>
        <strain evidence="2 3">SF5</strain>
    </source>
</reference>
<gene>
    <name evidence="2" type="ORF">CCR75_002011</name>
</gene>
<evidence type="ECO:0008006" key="4">
    <source>
        <dbReference type="Google" id="ProtNLM"/>
    </source>
</evidence>
<dbReference type="PANTHER" id="PTHR43102">
    <property type="entry name" value="SLR1143 PROTEIN"/>
    <property type="match status" value="1"/>
</dbReference>
<sequence length="376" mass="41441">MCSLSNTSSTKNTPLTSVRLSEEDNALFELTRIAREKVEKARQDFATAGWMERKDGQGVRTFERKSTPGVVDIAAFLLLPCSVSEIMEVLSNRNSDDFNTTMIALAGDVFSYAVTLREVTTSSINIHLSTKRMQFSGSIPLLSSAKTFEFLDFVDVDYKTRTAIRLFQTLRQNCASQLVEGGGTTAGFMLTEQTQLHQTTVFYFGTDTTRSDEVKHRRVIKTRLKAGAVRESSTLTLLKLAKLIPMIGDIALRRRLGAVKADYSFGFACDGCCSGCGKVVKNFLMRKKYVCVICGYKTCGPCSLSQDIEGLVGVTERLRVCCMCISAARNRAFGTIDDNDDTSVHLPRPTTFSTLSTTRTDSMTNSGARHSARGPF</sequence>
<keyword evidence="3" id="KW-1185">Reference proteome</keyword>
<feature type="compositionally biased region" description="Low complexity" evidence="1">
    <location>
        <begin position="348"/>
        <end position="360"/>
    </location>
</feature>
<dbReference type="PANTHER" id="PTHR43102:SF2">
    <property type="entry name" value="GAF DOMAIN-CONTAINING PROTEIN"/>
    <property type="match status" value="1"/>
</dbReference>
<dbReference type="GeneID" id="94345782"/>
<dbReference type="EMBL" id="SHOA02000014">
    <property type="protein sequence ID" value="TDH66896.1"/>
    <property type="molecule type" value="Genomic_DNA"/>
</dbReference>
<evidence type="ECO:0000313" key="2">
    <source>
        <dbReference type="EMBL" id="TDH66896.1"/>
    </source>
</evidence>
<feature type="region of interest" description="Disordered" evidence="1">
    <location>
        <begin position="348"/>
        <end position="376"/>
    </location>
</feature>
<protein>
    <recommendedName>
        <fullName evidence="4">FYVE-type domain-containing protein</fullName>
    </recommendedName>
</protein>
<dbReference type="KEGG" id="blac:94345782"/>
<name>A0A976FHU1_BRELC</name>
<organism evidence="2 3">
    <name type="scientific">Bremia lactucae</name>
    <name type="common">Lettuce downy mildew</name>
    <dbReference type="NCBI Taxonomy" id="4779"/>
    <lineage>
        <taxon>Eukaryota</taxon>
        <taxon>Sar</taxon>
        <taxon>Stramenopiles</taxon>
        <taxon>Oomycota</taxon>
        <taxon>Peronosporomycetes</taxon>
        <taxon>Peronosporales</taxon>
        <taxon>Peronosporaceae</taxon>
        <taxon>Bremia</taxon>
    </lineage>
</organism>
<dbReference type="Proteomes" id="UP000294530">
    <property type="component" value="Unassembled WGS sequence"/>
</dbReference>
<dbReference type="OrthoDB" id="160896at2759"/>
<dbReference type="RefSeq" id="XP_067816395.1">
    <property type="nucleotide sequence ID" value="XM_067960111.1"/>
</dbReference>
<dbReference type="AlphaFoldDB" id="A0A976FHU1"/>
<proteinExistence type="predicted"/>
<evidence type="ECO:0000313" key="3">
    <source>
        <dbReference type="Proteomes" id="UP000294530"/>
    </source>
</evidence>
<dbReference type="InterPro" id="IPR011011">
    <property type="entry name" value="Znf_FYVE_PHD"/>
</dbReference>
<accession>A0A976FHU1</accession>